<dbReference type="OrthoDB" id="790983at2"/>
<proteinExistence type="predicted"/>
<gene>
    <name evidence="1" type="ORF">PMI13_01078</name>
</gene>
<evidence type="ECO:0000313" key="2">
    <source>
        <dbReference type="Proteomes" id="UP000007509"/>
    </source>
</evidence>
<dbReference type="InterPro" id="IPR018534">
    <property type="entry name" value="Tet_reg_excision_RteC"/>
</dbReference>
<dbReference type="PATRIC" id="fig|1144316.3.peg.1086"/>
<dbReference type="AlphaFoldDB" id="J3CM04"/>
<organism evidence="1 2">
    <name type="scientific">Chryseobacterium populi</name>
    <dbReference type="NCBI Taxonomy" id="1144316"/>
    <lineage>
        <taxon>Bacteria</taxon>
        <taxon>Pseudomonadati</taxon>
        <taxon>Bacteroidota</taxon>
        <taxon>Flavobacteriia</taxon>
        <taxon>Flavobacteriales</taxon>
        <taxon>Weeksellaceae</taxon>
        <taxon>Chryseobacterium group</taxon>
        <taxon>Chryseobacterium</taxon>
    </lineage>
</organism>
<accession>J3CM04</accession>
<name>J3CM04_9FLAO</name>
<evidence type="ECO:0000313" key="1">
    <source>
        <dbReference type="EMBL" id="EJL74339.1"/>
    </source>
</evidence>
<dbReference type="Pfam" id="PF09357">
    <property type="entry name" value="RteC"/>
    <property type="match status" value="1"/>
</dbReference>
<dbReference type="EMBL" id="AKJY01000014">
    <property type="protein sequence ID" value="EJL74339.1"/>
    <property type="molecule type" value="Genomic_DNA"/>
</dbReference>
<sequence length="281" mass="33909">MKTFFRNIYLRIKKEEDKISLTPEQVVVESRRMTLLLNELLQKLKEHVIKYGFEDPEDEIEFFRTLKPMVTGKLLYYNKLFRIETGRPIEMGNVGKKYFKSRLSKLESYYTKNISVSDFYRYYRSGRSDKDRSYFVRGQIDLHEGLRSRVFETDIRFSTYYDYEVARIIERDLLYEYLHFRIEGFRERSEMPDLRSFGKEKMLWTESKNALIELIYALHVSESIGYGKLGIRQITSLFQILFDIQLGDVHHAFHRMKYRRNESPYLDRLKSSLESYMAQNP</sequence>
<keyword evidence="2" id="KW-1185">Reference proteome</keyword>
<dbReference type="RefSeq" id="WP_007841400.1">
    <property type="nucleotide sequence ID" value="NZ_AKJY01000014.1"/>
</dbReference>
<dbReference type="Proteomes" id="UP000007509">
    <property type="component" value="Unassembled WGS sequence"/>
</dbReference>
<reference evidence="1 2" key="1">
    <citation type="journal article" date="2012" name="J. Bacteriol.">
        <title>Twenty-one genome sequences from Pseudomonas species and 19 genome sequences from diverse bacteria isolated from the rhizosphere and endosphere of Populus deltoides.</title>
        <authorList>
            <person name="Brown S.D."/>
            <person name="Utturkar S.M."/>
            <person name="Klingeman D.M."/>
            <person name="Johnson C.M."/>
            <person name="Martin S.L."/>
            <person name="Land M.L."/>
            <person name="Lu T.Y."/>
            <person name="Schadt C.W."/>
            <person name="Doktycz M.J."/>
            <person name="Pelletier D.A."/>
        </authorList>
    </citation>
    <scope>NUCLEOTIDE SEQUENCE [LARGE SCALE GENOMIC DNA]</scope>
    <source>
        <strain evidence="1 2">CF314</strain>
    </source>
</reference>
<protein>
    <submittedName>
        <fullName evidence="1">RteC protein</fullName>
    </submittedName>
</protein>
<comment type="caution">
    <text evidence="1">The sequence shown here is derived from an EMBL/GenBank/DDBJ whole genome shotgun (WGS) entry which is preliminary data.</text>
</comment>